<proteinExistence type="predicted"/>
<sequence>MRRRKLAGIRRLLLLSAVTLGLGLVLPCLRMKPGFWGVENYLPVGEPESKSILSGICHLALSGDLFLASLLLGFSVLFPVWKLCVFYSAVYRLEHGLPATQSLKFAGTLGKFSMLDVIVMGMLVLAFQSFPGGTRIHIEWGIGFFLLSVILSIVASIQIKPLTH</sequence>
<accession>A0A842HIH9</accession>
<keyword evidence="1" id="KW-0812">Transmembrane</keyword>
<organism evidence="2 3">
    <name type="scientific">Ruficoccus amylovorans</name>
    <dbReference type="NCBI Taxonomy" id="1804625"/>
    <lineage>
        <taxon>Bacteria</taxon>
        <taxon>Pseudomonadati</taxon>
        <taxon>Verrucomicrobiota</taxon>
        <taxon>Opitutia</taxon>
        <taxon>Puniceicoccales</taxon>
        <taxon>Cerasicoccaceae</taxon>
        <taxon>Ruficoccus</taxon>
    </lineage>
</organism>
<protein>
    <submittedName>
        <fullName evidence="2">Paraquat-inducible protein A</fullName>
    </submittedName>
</protein>
<evidence type="ECO:0000313" key="2">
    <source>
        <dbReference type="EMBL" id="MBC2595960.1"/>
    </source>
</evidence>
<dbReference type="RefSeq" id="WP_185676882.1">
    <property type="nucleotide sequence ID" value="NZ_JACHVB010000060.1"/>
</dbReference>
<dbReference type="EMBL" id="JACHVB010000060">
    <property type="protein sequence ID" value="MBC2595960.1"/>
    <property type="molecule type" value="Genomic_DNA"/>
</dbReference>
<dbReference type="Proteomes" id="UP000546464">
    <property type="component" value="Unassembled WGS sequence"/>
</dbReference>
<dbReference type="AlphaFoldDB" id="A0A842HIH9"/>
<feature type="transmembrane region" description="Helical" evidence="1">
    <location>
        <begin position="65"/>
        <end position="91"/>
    </location>
</feature>
<keyword evidence="1" id="KW-0472">Membrane</keyword>
<evidence type="ECO:0000313" key="3">
    <source>
        <dbReference type="Proteomes" id="UP000546464"/>
    </source>
</evidence>
<dbReference type="Pfam" id="PF04403">
    <property type="entry name" value="PqiA"/>
    <property type="match status" value="1"/>
</dbReference>
<feature type="transmembrane region" description="Helical" evidence="1">
    <location>
        <begin position="112"/>
        <end position="130"/>
    </location>
</feature>
<gene>
    <name evidence="2" type="ORF">H5P28_16970</name>
</gene>
<name>A0A842HIH9_9BACT</name>
<evidence type="ECO:0000256" key="1">
    <source>
        <dbReference type="SAM" id="Phobius"/>
    </source>
</evidence>
<feature type="transmembrane region" description="Helical" evidence="1">
    <location>
        <begin position="136"/>
        <end position="157"/>
    </location>
</feature>
<keyword evidence="1" id="KW-1133">Transmembrane helix</keyword>
<keyword evidence="3" id="KW-1185">Reference proteome</keyword>
<dbReference type="InterPro" id="IPR007498">
    <property type="entry name" value="PqiA-like"/>
</dbReference>
<reference evidence="2 3" key="1">
    <citation type="submission" date="2020-07" db="EMBL/GenBank/DDBJ databases">
        <authorList>
            <person name="Feng X."/>
        </authorList>
    </citation>
    <scope>NUCLEOTIDE SEQUENCE [LARGE SCALE GENOMIC DNA]</scope>
    <source>
        <strain evidence="2 3">JCM31066</strain>
    </source>
</reference>
<comment type="caution">
    <text evidence="2">The sequence shown here is derived from an EMBL/GenBank/DDBJ whole genome shotgun (WGS) entry which is preliminary data.</text>
</comment>